<dbReference type="SUPFAM" id="SSF51735">
    <property type="entry name" value="NAD(P)-binding Rossmann-fold domains"/>
    <property type="match status" value="1"/>
</dbReference>
<dbReference type="InterPro" id="IPR051122">
    <property type="entry name" value="SDR_DHRS6-like"/>
</dbReference>
<dbReference type="RefSeq" id="WP_323280929.1">
    <property type="nucleotide sequence ID" value="NZ_JAYGGQ010000020.1"/>
</dbReference>
<dbReference type="PRINTS" id="PR00080">
    <property type="entry name" value="SDRFAMILY"/>
</dbReference>
<dbReference type="InterPro" id="IPR020904">
    <property type="entry name" value="Sc_DH/Rdtase_CS"/>
</dbReference>
<proteinExistence type="inferred from homology"/>
<dbReference type="EC" id="1.-.-.-" evidence="3"/>
<keyword evidence="4" id="KW-1185">Reference proteome</keyword>
<name>A0ABU5TC48_9MICC</name>
<dbReference type="GO" id="GO:0016491">
    <property type="term" value="F:oxidoreductase activity"/>
    <property type="evidence" value="ECO:0007669"/>
    <property type="project" value="UniProtKB-KW"/>
</dbReference>
<evidence type="ECO:0000256" key="2">
    <source>
        <dbReference type="ARBA" id="ARBA00023002"/>
    </source>
</evidence>
<evidence type="ECO:0000313" key="4">
    <source>
        <dbReference type="Proteomes" id="UP001304769"/>
    </source>
</evidence>
<evidence type="ECO:0000313" key="3">
    <source>
        <dbReference type="EMBL" id="MEA5457016.1"/>
    </source>
</evidence>
<dbReference type="Pfam" id="PF13561">
    <property type="entry name" value="adh_short_C2"/>
    <property type="match status" value="1"/>
</dbReference>
<evidence type="ECO:0000256" key="1">
    <source>
        <dbReference type="ARBA" id="ARBA00006484"/>
    </source>
</evidence>
<dbReference type="EMBL" id="JAYGGQ010000020">
    <property type="protein sequence ID" value="MEA5457016.1"/>
    <property type="molecule type" value="Genomic_DNA"/>
</dbReference>
<comment type="caution">
    <text evidence="3">The sequence shown here is derived from an EMBL/GenBank/DDBJ whole genome shotgun (WGS) entry which is preliminary data.</text>
</comment>
<comment type="similarity">
    <text evidence="1">Belongs to the short-chain dehydrogenases/reductases (SDR) family.</text>
</comment>
<protein>
    <submittedName>
        <fullName evidence="3">SDR family oxidoreductase</fullName>
        <ecNumber evidence="3">1.-.-.-</ecNumber>
    </submittedName>
</protein>
<accession>A0ABU5TC48</accession>
<dbReference type="PANTHER" id="PTHR43477:SF1">
    <property type="entry name" value="DIHYDROANTICAPSIN 7-DEHYDROGENASE"/>
    <property type="match status" value="1"/>
</dbReference>
<dbReference type="PRINTS" id="PR00081">
    <property type="entry name" value="GDHRDH"/>
</dbReference>
<sequence>MAVVTGGAAGIGRAVSEALLEAGANVSVLDKDVAGAPAGVQPFTADVGSDEQVAAAIGAIGESHGRLDVLVNNAGRSYPASVEDGPLEDWHAVFDINVLGYVRATRAALPYLRRSGSPSIVNMSSCTATTGLRRRALYAATKGAIEAMSRAMAADLLHEGIRVNCVSPGTVDTPFIRRLIDEAQNPDAQRAAYNNRQPTGFMVSPEEIARAVLYLADPKAVSTVGSVLSVDGGFGSMRLFDL</sequence>
<gene>
    <name evidence="3" type="ORF">SPF06_20015</name>
</gene>
<dbReference type="CDD" id="cd05233">
    <property type="entry name" value="SDR_c"/>
    <property type="match status" value="1"/>
</dbReference>
<dbReference type="InterPro" id="IPR002347">
    <property type="entry name" value="SDR_fam"/>
</dbReference>
<dbReference type="PROSITE" id="PS00061">
    <property type="entry name" value="ADH_SHORT"/>
    <property type="match status" value="1"/>
</dbReference>
<dbReference type="Gene3D" id="3.40.50.720">
    <property type="entry name" value="NAD(P)-binding Rossmann-like Domain"/>
    <property type="match status" value="1"/>
</dbReference>
<dbReference type="InterPro" id="IPR036291">
    <property type="entry name" value="NAD(P)-bd_dom_sf"/>
</dbReference>
<reference evidence="3 4" key="1">
    <citation type="submission" date="2023-12" db="EMBL/GenBank/DDBJ databases">
        <title>Sinomonas terricola sp. nov, isolated from litchi orchard soil in Guangdong, PR China.</title>
        <authorList>
            <person name="Jiaxin W."/>
            <person name="Yang Z."/>
            <person name="Honghui Z."/>
        </authorList>
    </citation>
    <scope>NUCLEOTIDE SEQUENCE [LARGE SCALE GENOMIC DNA]</scope>
    <source>
        <strain evidence="3 4">JGH33</strain>
    </source>
</reference>
<organism evidence="3 4">
    <name type="scientific">Sinomonas terricola</name>
    <dbReference type="NCBI Taxonomy" id="3110330"/>
    <lineage>
        <taxon>Bacteria</taxon>
        <taxon>Bacillati</taxon>
        <taxon>Actinomycetota</taxon>
        <taxon>Actinomycetes</taxon>
        <taxon>Micrococcales</taxon>
        <taxon>Micrococcaceae</taxon>
        <taxon>Sinomonas</taxon>
    </lineage>
</organism>
<dbReference type="Proteomes" id="UP001304769">
    <property type="component" value="Unassembled WGS sequence"/>
</dbReference>
<dbReference type="PANTHER" id="PTHR43477">
    <property type="entry name" value="DIHYDROANTICAPSIN 7-DEHYDROGENASE"/>
    <property type="match status" value="1"/>
</dbReference>
<keyword evidence="2 3" id="KW-0560">Oxidoreductase</keyword>